<dbReference type="RefSeq" id="WP_370439447.1">
    <property type="nucleotide sequence ID" value="NZ_JBGFTU010000001.1"/>
</dbReference>
<keyword evidence="3" id="KW-1185">Reference proteome</keyword>
<organism evidence="2 3">
    <name type="scientific">Kineococcus halophytocola</name>
    <dbReference type="NCBI Taxonomy" id="3234027"/>
    <lineage>
        <taxon>Bacteria</taxon>
        <taxon>Bacillati</taxon>
        <taxon>Actinomycetota</taxon>
        <taxon>Actinomycetes</taxon>
        <taxon>Kineosporiales</taxon>
        <taxon>Kineosporiaceae</taxon>
        <taxon>Kineococcus</taxon>
    </lineage>
</organism>
<accession>A0ABV4GXM3</accession>
<evidence type="ECO:0000256" key="1">
    <source>
        <dbReference type="SAM" id="MobiDB-lite"/>
    </source>
</evidence>
<dbReference type="EMBL" id="JBGFTU010000001">
    <property type="protein sequence ID" value="MEZ0163188.1"/>
    <property type="molecule type" value="Genomic_DNA"/>
</dbReference>
<comment type="caution">
    <text evidence="2">The sequence shown here is derived from an EMBL/GenBank/DDBJ whole genome shotgun (WGS) entry which is preliminary data.</text>
</comment>
<evidence type="ECO:0000313" key="2">
    <source>
        <dbReference type="EMBL" id="MEZ0163188.1"/>
    </source>
</evidence>
<gene>
    <name evidence="2" type="ORF">AB2L27_00240</name>
</gene>
<reference evidence="2 3" key="1">
    <citation type="submission" date="2024-07" db="EMBL/GenBank/DDBJ databases">
        <authorList>
            <person name="Thanompreechachai J."/>
            <person name="Duangmal K."/>
        </authorList>
    </citation>
    <scope>NUCLEOTIDE SEQUENCE [LARGE SCALE GENOMIC DNA]</scope>
    <source>
        <strain evidence="2 3">LSe6-4</strain>
    </source>
</reference>
<dbReference type="InterPro" id="IPR017853">
    <property type="entry name" value="GH"/>
</dbReference>
<evidence type="ECO:0000313" key="3">
    <source>
        <dbReference type="Proteomes" id="UP001565927"/>
    </source>
</evidence>
<protein>
    <submittedName>
        <fullName evidence="2">DUF3459 domain-containing protein</fullName>
    </submittedName>
</protein>
<sequence>MENLTGPRADEERDLPEVADLPGTVLQDPTWIRSLGTAKGRDGCRVPLPWISSGPSFGFGPDDGRPAHLPQPPWFARFAVEAQAADPASTLAFYRAALARRRELVAGEDLEFLDSPAGVVAFARPGGWVCATNFTTSAVPLPEGEVLLSSSGDPVGDGLTELPGETTVWVRRAG</sequence>
<feature type="region of interest" description="Disordered" evidence="1">
    <location>
        <begin position="1"/>
        <end position="21"/>
    </location>
</feature>
<dbReference type="Proteomes" id="UP001565927">
    <property type="component" value="Unassembled WGS sequence"/>
</dbReference>
<dbReference type="SUPFAM" id="SSF51445">
    <property type="entry name" value="(Trans)glycosidases"/>
    <property type="match status" value="1"/>
</dbReference>
<proteinExistence type="predicted"/>
<dbReference type="Gene3D" id="3.20.20.80">
    <property type="entry name" value="Glycosidases"/>
    <property type="match status" value="1"/>
</dbReference>
<name>A0ABV4GXM3_9ACTN</name>